<sequence length="311" mass="33153">MASSLAARRLLSRAAAARRLPVPFASAPAPAPAPAAMGSRRFSADAGPPPPLPPPPLEPVVEPPTSEGAGTSSSSTTAGAEGAHRSSPGAAAGARRQGGAGYEEEQEKPRMGWSESAMVTGARDVGVSPAIVGAFPRKEAALVEFFMDDCLQQLMDRIDAGEGEQLKNLILSERLSKLVRMRLEMQAPYISKWPQALSIQSQPANVSTSLKQRAVLVDEIWHAAGDSGSDIDWYVKRAVLGGIYSTSEVYMLTDNSPEFRDTWTFVNRRIKDALDLQKTFQEAAYLAEAVGAGMGGTVQGVLNRVFQKRSG</sequence>
<comment type="caution">
    <text evidence="11">The sequence shown here is derived from an EMBL/GenBank/DDBJ whole genome shotgun (WGS) entry which is preliminary data.</text>
</comment>
<name>A0A811MBA4_9POAL</name>
<keyword evidence="5" id="KW-0809">Transit peptide</keyword>
<evidence type="ECO:0000256" key="9">
    <source>
        <dbReference type="SAM" id="MobiDB-lite"/>
    </source>
</evidence>
<feature type="compositionally biased region" description="Low complexity" evidence="9">
    <location>
        <begin position="17"/>
        <end position="28"/>
    </location>
</feature>
<dbReference type="AlphaFoldDB" id="A0A811MBA4"/>
<feature type="region of interest" description="Disordered" evidence="9">
    <location>
        <begin position="17"/>
        <end position="112"/>
    </location>
</feature>
<dbReference type="UniPathway" id="UPA00232"/>
<dbReference type="Pfam" id="PF08511">
    <property type="entry name" value="COQ9"/>
    <property type="match status" value="1"/>
</dbReference>
<keyword evidence="6 8" id="KW-0446">Lipid-binding</keyword>
<dbReference type="Gene3D" id="1.10.357.10">
    <property type="entry name" value="Tetracycline Repressor, domain 2"/>
    <property type="match status" value="1"/>
</dbReference>
<dbReference type="FunFam" id="1.10.357.10:FF:000004">
    <property type="entry name" value="Ubiquinone biosynthesis protein COQ9, mitochondrial"/>
    <property type="match status" value="1"/>
</dbReference>
<evidence type="ECO:0000256" key="4">
    <source>
        <dbReference type="ARBA" id="ARBA00022688"/>
    </source>
</evidence>
<accession>A0A811MBA4</accession>
<organism evidence="11 12">
    <name type="scientific">Miscanthus lutarioriparius</name>
    <dbReference type="NCBI Taxonomy" id="422564"/>
    <lineage>
        <taxon>Eukaryota</taxon>
        <taxon>Viridiplantae</taxon>
        <taxon>Streptophyta</taxon>
        <taxon>Embryophyta</taxon>
        <taxon>Tracheophyta</taxon>
        <taxon>Spermatophyta</taxon>
        <taxon>Magnoliopsida</taxon>
        <taxon>Liliopsida</taxon>
        <taxon>Poales</taxon>
        <taxon>Poaceae</taxon>
        <taxon>PACMAD clade</taxon>
        <taxon>Panicoideae</taxon>
        <taxon>Andropogonodae</taxon>
        <taxon>Andropogoneae</taxon>
        <taxon>Saccharinae</taxon>
        <taxon>Miscanthus</taxon>
    </lineage>
</organism>
<dbReference type="NCBIfam" id="TIGR02396">
    <property type="entry name" value="diverge_rpsU"/>
    <property type="match status" value="1"/>
</dbReference>
<comment type="subcellular location">
    <subcellularLocation>
        <location evidence="1 8">Mitochondrion</location>
    </subcellularLocation>
</comment>
<evidence type="ECO:0000256" key="3">
    <source>
        <dbReference type="ARBA" id="ARBA00010766"/>
    </source>
</evidence>
<dbReference type="OrthoDB" id="619536at2759"/>
<dbReference type="GO" id="GO:0006744">
    <property type="term" value="P:ubiquinone biosynthetic process"/>
    <property type="evidence" value="ECO:0007669"/>
    <property type="project" value="UniProtKB-UniRule"/>
</dbReference>
<evidence type="ECO:0000256" key="2">
    <source>
        <dbReference type="ARBA" id="ARBA00004749"/>
    </source>
</evidence>
<comment type="function">
    <text evidence="8">Membrane-associated protein that warps the membrane surface to access and bind aromatic isoprenes with high specificity, including ubiquinone (CoQ) isoprene intermediates and presents them directly to Coq7, therefore facilitating the Coq7-mediated hydroxylase step. Participates in the biosynthesis of coenzyme Q, also named ubiquinone, an essential lipid-soluble electron transporter for aerobic cellular respiration.</text>
</comment>
<dbReference type="EMBL" id="CAJGYO010000001">
    <property type="protein sequence ID" value="CAD6203966.1"/>
    <property type="molecule type" value="Genomic_DNA"/>
</dbReference>
<evidence type="ECO:0000256" key="5">
    <source>
        <dbReference type="ARBA" id="ARBA00022946"/>
    </source>
</evidence>
<comment type="pathway">
    <text evidence="2 8">Cofactor biosynthesis; ubiquinone biosynthesis.</text>
</comment>
<gene>
    <name evidence="11" type="ORF">NCGR_LOCUS2082</name>
</gene>
<dbReference type="PANTHER" id="PTHR21427:SF19">
    <property type="entry name" value="UBIQUINONE BIOSYNTHESIS PROTEIN COQ9, MITOCHONDRIAL"/>
    <property type="match status" value="1"/>
</dbReference>
<evidence type="ECO:0000256" key="7">
    <source>
        <dbReference type="ARBA" id="ARBA00023128"/>
    </source>
</evidence>
<keyword evidence="7 8" id="KW-0496">Mitochondrion</keyword>
<feature type="compositionally biased region" description="Low complexity" evidence="9">
    <location>
        <begin position="63"/>
        <end position="81"/>
    </location>
</feature>
<keyword evidence="4 8" id="KW-0831">Ubiquinone biosynthesis</keyword>
<dbReference type="GO" id="GO:0008289">
    <property type="term" value="F:lipid binding"/>
    <property type="evidence" value="ECO:0007669"/>
    <property type="project" value="UniProtKB-UniRule"/>
</dbReference>
<evidence type="ECO:0000313" key="12">
    <source>
        <dbReference type="Proteomes" id="UP000604825"/>
    </source>
</evidence>
<dbReference type="InterPro" id="IPR013718">
    <property type="entry name" value="COQ9_C"/>
</dbReference>
<reference evidence="11" key="1">
    <citation type="submission" date="2020-10" db="EMBL/GenBank/DDBJ databases">
        <authorList>
            <person name="Han B."/>
            <person name="Lu T."/>
            <person name="Zhao Q."/>
            <person name="Huang X."/>
            <person name="Zhao Y."/>
        </authorList>
    </citation>
    <scope>NUCLEOTIDE SEQUENCE</scope>
</reference>
<dbReference type="Proteomes" id="UP000604825">
    <property type="component" value="Unassembled WGS sequence"/>
</dbReference>
<feature type="compositionally biased region" description="Pro residues" evidence="9">
    <location>
        <begin position="47"/>
        <end position="62"/>
    </location>
</feature>
<feature type="domain" description="COQ9 C-terminal" evidence="10">
    <location>
        <begin position="206"/>
        <end position="276"/>
    </location>
</feature>
<evidence type="ECO:0000256" key="1">
    <source>
        <dbReference type="ARBA" id="ARBA00004173"/>
    </source>
</evidence>
<dbReference type="GO" id="GO:0005743">
    <property type="term" value="C:mitochondrial inner membrane"/>
    <property type="evidence" value="ECO:0007669"/>
    <property type="project" value="TreeGrafter"/>
</dbReference>
<evidence type="ECO:0000259" key="10">
    <source>
        <dbReference type="Pfam" id="PF08511"/>
    </source>
</evidence>
<evidence type="ECO:0000313" key="11">
    <source>
        <dbReference type="EMBL" id="CAD6203966.1"/>
    </source>
</evidence>
<evidence type="ECO:0000256" key="8">
    <source>
        <dbReference type="RuleBase" id="RU366063"/>
    </source>
</evidence>
<evidence type="ECO:0000256" key="6">
    <source>
        <dbReference type="ARBA" id="ARBA00023121"/>
    </source>
</evidence>
<comment type="similarity">
    <text evidence="3 8">Belongs to the COQ9 family.</text>
</comment>
<proteinExistence type="inferred from homology"/>
<dbReference type="PANTHER" id="PTHR21427">
    <property type="entry name" value="UBIQUINONE BIOSYNTHESIS PROTEIN COQ9, MITOCHONDRIAL"/>
    <property type="match status" value="1"/>
</dbReference>
<keyword evidence="12" id="KW-1185">Reference proteome</keyword>
<dbReference type="InterPro" id="IPR012762">
    <property type="entry name" value="Ubiq_biosynth_COQ9"/>
</dbReference>
<protein>
    <recommendedName>
        <fullName evidence="8">Ubiquinone biosynthesis protein</fullName>
    </recommendedName>
</protein>